<dbReference type="RefSeq" id="WP_118311087.1">
    <property type="nucleotide sequence ID" value="NZ_CP152346.1"/>
</dbReference>
<feature type="domain" description="DNA mimic protein DMP19 C-terminal" evidence="1">
    <location>
        <begin position="45"/>
        <end position="159"/>
    </location>
</feature>
<evidence type="ECO:0000313" key="4">
    <source>
        <dbReference type="EMBL" id="MQP15745.1"/>
    </source>
</evidence>
<gene>
    <name evidence="4" type="ORF">F7D25_15360</name>
    <name evidence="3" type="ORF">F7D95_13360</name>
    <name evidence="2" type="ORF">NNC64_03495</name>
</gene>
<evidence type="ECO:0000313" key="6">
    <source>
        <dbReference type="Proteomes" id="UP000477980"/>
    </source>
</evidence>
<dbReference type="EMBL" id="VZAH01000158">
    <property type="protein sequence ID" value="MQP15745.1"/>
    <property type="molecule type" value="Genomic_DNA"/>
</dbReference>
<protein>
    <submittedName>
        <fullName evidence="2">DMP19 family protein</fullName>
    </submittedName>
    <submittedName>
        <fullName evidence="4">DUF4375 domain-containing protein</fullName>
    </submittedName>
</protein>
<sequence>MIEVKIQDAVLQQAAEAGMDEFVKAFVDAIREAIGGELTAETMAELNSDQITLLAWDTLHEEMMDGGMIQLIHNGYGAFLWKNPTDKAFRNWGLVELSKLIKKSHFLYKSHHEDIEGDMSDEDFMALYEKFPEFDDFDDEFVENEEEWTSKVAFYIDEHIENFVTII</sequence>
<dbReference type="InterPro" id="IPR025402">
    <property type="entry name" value="DMP19_C"/>
</dbReference>
<dbReference type="EMBL" id="VZCW01000338">
    <property type="protein sequence ID" value="MQN13758.1"/>
    <property type="molecule type" value="Genomic_DNA"/>
</dbReference>
<accession>A0A646FW54</accession>
<evidence type="ECO:0000313" key="3">
    <source>
        <dbReference type="EMBL" id="MQN13758.1"/>
    </source>
</evidence>
<dbReference type="Proteomes" id="UP000477980">
    <property type="component" value="Unassembled WGS sequence"/>
</dbReference>
<dbReference type="Gene3D" id="1.20.1420.60">
    <property type="match status" value="1"/>
</dbReference>
<evidence type="ECO:0000313" key="2">
    <source>
        <dbReference type="EMBL" id="MCP9563637.1"/>
    </source>
</evidence>
<dbReference type="Proteomes" id="UP001205531">
    <property type="component" value="Unassembled WGS sequence"/>
</dbReference>
<proteinExistence type="predicted"/>
<evidence type="ECO:0000259" key="1">
    <source>
        <dbReference type="Pfam" id="PF14300"/>
    </source>
</evidence>
<reference evidence="5 6" key="1">
    <citation type="submission" date="2019-09" db="EMBL/GenBank/DDBJ databases">
        <title>Distinct polysaccharide growth profiles of human intestinal Prevotella copri isolates.</title>
        <authorList>
            <person name="Fehlner-Peach H."/>
            <person name="Magnabosco C."/>
            <person name="Raghavan V."/>
            <person name="Scher J.U."/>
            <person name="Tett A."/>
            <person name="Cox L.M."/>
            <person name="Gottsegen C."/>
            <person name="Watters A."/>
            <person name="Wiltshire- Gordon J.D."/>
            <person name="Segata N."/>
            <person name="Bonneau R."/>
            <person name="Littman D.R."/>
        </authorList>
    </citation>
    <scope>NUCLEOTIDE SEQUENCE [LARGE SCALE GENOMIC DNA]</scope>
    <source>
        <strain evidence="6">iAA917</strain>
        <strain evidence="4">IAA917</strain>
        <strain evidence="3">IAQ1179</strain>
        <strain evidence="5">iAQ1179</strain>
    </source>
</reference>
<dbReference type="OrthoDB" id="8606126at2"/>
<dbReference type="Proteomes" id="UP000442105">
    <property type="component" value="Unassembled WGS sequence"/>
</dbReference>
<evidence type="ECO:0000313" key="5">
    <source>
        <dbReference type="Proteomes" id="UP000442105"/>
    </source>
</evidence>
<dbReference type="Pfam" id="PF14300">
    <property type="entry name" value="DMP19"/>
    <property type="match status" value="1"/>
</dbReference>
<comment type="caution">
    <text evidence="4">The sequence shown here is derived from an EMBL/GenBank/DDBJ whole genome shotgun (WGS) entry which is preliminary data.</text>
</comment>
<dbReference type="AlphaFoldDB" id="A0A646FW54"/>
<dbReference type="EMBL" id="JANDWZ010000004">
    <property type="protein sequence ID" value="MCP9563637.1"/>
    <property type="molecule type" value="Genomic_DNA"/>
</dbReference>
<name>A0A646FW54_9BACT</name>
<organism evidence="4 6">
    <name type="scientific">Segatella copri</name>
    <dbReference type="NCBI Taxonomy" id="165179"/>
    <lineage>
        <taxon>Bacteria</taxon>
        <taxon>Pseudomonadati</taxon>
        <taxon>Bacteroidota</taxon>
        <taxon>Bacteroidia</taxon>
        <taxon>Bacteroidales</taxon>
        <taxon>Prevotellaceae</taxon>
        <taxon>Segatella</taxon>
    </lineage>
</organism>
<reference evidence="2" key="2">
    <citation type="submission" date="2022-07" db="EMBL/GenBank/DDBJ databases">
        <title>Prevotella copri.</title>
        <authorList>
            <person name="Yang C."/>
        </authorList>
    </citation>
    <scope>NUCLEOTIDE SEQUENCE</scope>
    <source>
        <strain evidence="2">HF2107</strain>
    </source>
</reference>